<dbReference type="Gene3D" id="3.30.565.10">
    <property type="entry name" value="Histidine kinase-like ATPase, C-terminal domain"/>
    <property type="match status" value="1"/>
</dbReference>
<comment type="catalytic activity">
    <reaction evidence="1">
        <text>ATP + protein L-histidine = ADP + protein N-phospho-L-histidine.</text>
        <dbReference type="EC" id="2.7.13.3"/>
    </reaction>
</comment>
<evidence type="ECO:0000256" key="9">
    <source>
        <dbReference type="ARBA" id="ARBA00022777"/>
    </source>
</evidence>
<dbReference type="InterPro" id="IPR005467">
    <property type="entry name" value="His_kinase_dom"/>
</dbReference>
<dbReference type="InterPro" id="IPR003660">
    <property type="entry name" value="HAMP_dom"/>
</dbReference>
<dbReference type="InterPro" id="IPR036890">
    <property type="entry name" value="HATPase_C_sf"/>
</dbReference>
<dbReference type="SMART" id="SM00387">
    <property type="entry name" value="HATPase_c"/>
    <property type="match status" value="1"/>
</dbReference>
<feature type="domain" description="Histidine kinase" evidence="15">
    <location>
        <begin position="253"/>
        <end position="480"/>
    </location>
</feature>
<evidence type="ECO:0000256" key="14">
    <source>
        <dbReference type="SAM" id="Phobius"/>
    </source>
</evidence>
<dbReference type="InterPro" id="IPR003661">
    <property type="entry name" value="HisK_dim/P_dom"/>
</dbReference>
<name>A0A559IWZ0_9BACL</name>
<dbReference type="OrthoDB" id="9786919at2"/>
<dbReference type="SMART" id="SM00304">
    <property type="entry name" value="HAMP"/>
    <property type="match status" value="1"/>
</dbReference>
<evidence type="ECO:0000259" key="15">
    <source>
        <dbReference type="PROSITE" id="PS50109"/>
    </source>
</evidence>
<keyword evidence="8" id="KW-0547">Nucleotide-binding</keyword>
<evidence type="ECO:0000256" key="2">
    <source>
        <dbReference type="ARBA" id="ARBA00004651"/>
    </source>
</evidence>
<evidence type="ECO:0000313" key="17">
    <source>
        <dbReference type="EMBL" id="TVX92147.1"/>
    </source>
</evidence>
<dbReference type="FunFam" id="3.30.565.10:FF:000006">
    <property type="entry name" value="Sensor histidine kinase WalK"/>
    <property type="match status" value="1"/>
</dbReference>
<comment type="caution">
    <text evidence="17">The sequence shown here is derived from an EMBL/GenBank/DDBJ whole genome shotgun (WGS) entry which is preliminary data.</text>
</comment>
<evidence type="ECO:0000256" key="6">
    <source>
        <dbReference type="ARBA" id="ARBA00022679"/>
    </source>
</evidence>
<comment type="subcellular location">
    <subcellularLocation>
        <location evidence="2">Cell membrane</location>
        <topology evidence="2">Multi-pass membrane protein</topology>
    </subcellularLocation>
</comment>
<feature type="domain" description="HAMP" evidence="16">
    <location>
        <begin position="183"/>
        <end position="238"/>
    </location>
</feature>
<dbReference type="SUPFAM" id="SSF158472">
    <property type="entry name" value="HAMP domain-like"/>
    <property type="match status" value="1"/>
</dbReference>
<dbReference type="PANTHER" id="PTHR45528:SF1">
    <property type="entry name" value="SENSOR HISTIDINE KINASE CPXA"/>
    <property type="match status" value="1"/>
</dbReference>
<dbReference type="Pfam" id="PF02518">
    <property type="entry name" value="HATPase_c"/>
    <property type="match status" value="1"/>
</dbReference>
<keyword evidence="11 14" id="KW-1133">Transmembrane helix</keyword>
<evidence type="ECO:0000256" key="4">
    <source>
        <dbReference type="ARBA" id="ARBA00022475"/>
    </source>
</evidence>
<keyword evidence="12" id="KW-0902">Two-component regulatory system</keyword>
<reference evidence="17 18" key="1">
    <citation type="submission" date="2019-07" db="EMBL/GenBank/DDBJ databases">
        <authorList>
            <person name="Kim J."/>
        </authorList>
    </citation>
    <scope>NUCLEOTIDE SEQUENCE [LARGE SCALE GENOMIC DNA]</scope>
    <source>
        <strain evidence="17 18">N4</strain>
    </source>
</reference>
<dbReference type="RefSeq" id="WP_144987328.1">
    <property type="nucleotide sequence ID" value="NZ_VNJK01000001.1"/>
</dbReference>
<keyword evidence="9 17" id="KW-0418">Kinase</keyword>
<evidence type="ECO:0000256" key="13">
    <source>
        <dbReference type="ARBA" id="ARBA00023136"/>
    </source>
</evidence>
<keyword evidence="4" id="KW-1003">Cell membrane</keyword>
<feature type="transmembrane region" description="Helical" evidence="14">
    <location>
        <begin position="7"/>
        <end position="30"/>
    </location>
</feature>
<dbReference type="EC" id="2.7.13.3" evidence="3"/>
<dbReference type="InterPro" id="IPR003594">
    <property type="entry name" value="HATPase_dom"/>
</dbReference>
<dbReference type="InterPro" id="IPR050398">
    <property type="entry name" value="HssS/ArlS-like"/>
</dbReference>
<keyword evidence="10" id="KW-0067">ATP-binding</keyword>
<dbReference type="EMBL" id="VNJK01000001">
    <property type="protein sequence ID" value="TVX92147.1"/>
    <property type="molecule type" value="Genomic_DNA"/>
</dbReference>
<evidence type="ECO:0000259" key="16">
    <source>
        <dbReference type="PROSITE" id="PS50885"/>
    </source>
</evidence>
<dbReference type="AlphaFoldDB" id="A0A559IWZ0"/>
<evidence type="ECO:0000256" key="11">
    <source>
        <dbReference type="ARBA" id="ARBA00022989"/>
    </source>
</evidence>
<evidence type="ECO:0000256" key="7">
    <source>
        <dbReference type="ARBA" id="ARBA00022692"/>
    </source>
</evidence>
<evidence type="ECO:0000256" key="5">
    <source>
        <dbReference type="ARBA" id="ARBA00022553"/>
    </source>
</evidence>
<proteinExistence type="predicted"/>
<dbReference type="Gene3D" id="6.10.340.10">
    <property type="match status" value="1"/>
</dbReference>
<protein>
    <recommendedName>
        <fullName evidence="3">histidine kinase</fullName>
        <ecNumber evidence="3">2.7.13.3</ecNumber>
    </recommendedName>
</protein>
<dbReference type="CDD" id="cd00075">
    <property type="entry name" value="HATPase"/>
    <property type="match status" value="1"/>
</dbReference>
<dbReference type="Proteomes" id="UP000318102">
    <property type="component" value="Unassembled WGS sequence"/>
</dbReference>
<dbReference type="Pfam" id="PF00672">
    <property type="entry name" value="HAMP"/>
    <property type="match status" value="1"/>
</dbReference>
<gene>
    <name evidence="17" type="ORF">FPZ44_03190</name>
</gene>
<evidence type="ECO:0000313" key="18">
    <source>
        <dbReference type="Proteomes" id="UP000318102"/>
    </source>
</evidence>
<dbReference type="GO" id="GO:0000155">
    <property type="term" value="F:phosphorelay sensor kinase activity"/>
    <property type="evidence" value="ECO:0007669"/>
    <property type="project" value="InterPro"/>
</dbReference>
<keyword evidence="6" id="KW-0808">Transferase</keyword>
<dbReference type="PROSITE" id="PS50885">
    <property type="entry name" value="HAMP"/>
    <property type="match status" value="1"/>
</dbReference>
<dbReference type="CDD" id="cd06225">
    <property type="entry name" value="HAMP"/>
    <property type="match status" value="1"/>
</dbReference>
<dbReference type="PANTHER" id="PTHR45528">
    <property type="entry name" value="SENSOR HISTIDINE KINASE CPXA"/>
    <property type="match status" value="1"/>
</dbReference>
<dbReference type="Pfam" id="PF00512">
    <property type="entry name" value="HisKA"/>
    <property type="match status" value="1"/>
</dbReference>
<evidence type="ECO:0000256" key="10">
    <source>
        <dbReference type="ARBA" id="ARBA00022840"/>
    </source>
</evidence>
<dbReference type="PROSITE" id="PS50109">
    <property type="entry name" value="HIS_KIN"/>
    <property type="match status" value="1"/>
</dbReference>
<sequence length="501" mass="57122">MSIRLRLTVWYSALLAFTLFVFGISIYAFVDYNMYSDIKNRLKHQMSQIRVETKVDLNGKMYIGLTQSLGSSNSFEELYIQIYNYTSNEYGFSENLQDLRMKFPFPASPKDVVEGFKRLNVSGNEFYVYQKPIDMNGEVVALIQVGAYTGDHAAFFKLLRTILIFASMVTVVIAFSLGLFLAQKSLRPIENIIRATNRVQKGADLSVRIPREGPPEDEIGQLTETINSMLGRMETFYNELDDAYRAQRRFVSDASHELRTPLTTIRGNVDLLEKMRSTKNTNELLLSKDEREQMSEEALRDIGDEARRMSNLVNDMLSLARADAGYKVEKEVVEVKGLIEEVVRRAQFLPRTSDWIFEENEELSNKFVRGNKDYLQQMLFIFIENAFKYTPSGSVELIAVVQDDQLGLRIKDSGIGMDEHEVPHIFERFYRADVSRGITSGTGLGLSIAKWIIDEHGGSVEVMTQPGEGTTFIVWLPLVHIPDEWIKEPTEVGNVESDEGH</sequence>
<dbReference type="CDD" id="cd00082">
    <property type="entry name" value="HisKA"/>
    <property type="match status" value="1"/>
</dbReference>
<keyword evidence="18" id="KW-1185">Reference proteome</keyword>
<dbReference type="PRINTS" id="PR00344">
    <property type="entry name" value="BCTRLSENSOR"/>
</dbReference>
<dbReference type="SUPFAM" id="SSF55874">
    <property type="entry name" value="ATPase domain of HSP90 chaperone/DNA topoisomerase II/histidine kinase"/>
    <property type="match status" value="1"/>
</dbReference>
<dbReference type="SMART" id="SM00388">
    <property type="entry name" value="HisKA"/>
    <property type="match status" value="1"/>
</dbReference>
<dbReference type="SUPFAM" id="SSF47384">
    <property type="entry name" value="Homodimeric domain of signal transducing histidine kinase"/>
    <property type="match status" value="1"/>
</dbReference>
<dbReference type="InterPro" id="IPR036097">
    <property type="entry name" value="HisK_dim/P_sf"/>
</dbReference>
<organism evidence="17 18">
    <name type="scientific">Paenibacillus agilis</name>
    <dbReference type="NCBI Taxonomy" id="3020863"/>
    <lineage>
        <taxon>Bacteria</taxon>
        <taxon>Bacillati</taxon>
        <taxon>Bacillota</taxon>
        <taxon>Bacilli</taxon>
        <taxon>Bacillales</taxon>
        <taxon>Paenibacillaceae</taxon>
        <taxon>Paenibacillus</taxon>
    </lineage>
</organism>
<feature type="transmembrane region" description="Helical" evidence="14">
    <location>
        <begin position="162"/>
        <end position="182"/>
    </location>
</feature>
<evidence type="ECO:0000256" key="12">
    <source>
        <dbReference type="ARBA" id="ARBA00023012"/>
    </source>
</evidence>
<evidence type="ECO:0000256" key="3">
    <source>
        <dbReference type="ARBA" id="ARBA00012438"/>
    </source>
</evidence>
<accession>A0A559IWZ0</accession>
<dbReference type="InterPro" id="IPR004358">
    <property type="entry name" value="Sig_transdc_His_kin-like_C"/>
</dbReference>
<keyword evidence="13 14" id="KW-0472">Membrane</keyword>
<dbReference type="GO" id="GO:0005886">
    <property type="term" value="C:plasma membrane"/>
    <property type="evidence" value="ECO:0007669"/>
    <property type="project" value="UniProtKB-SubCell"/>
</dbReference>
<keyword evidence="5" id="KW-0597">Phosphoprotein</keyword>
<evidence type="ECO:0000256" key="8">
    <source>
        <dbReference type="ARBA" id="ARBA00022741"/>
    </source>
</evidence>
<evidence type="ECO:0000256" key="1">
    <source>
        <dbReference type="ARBA" id="ARBA00000085"/>
    </source>
</evidence>
<dbReference type="FunFam" id="1.10.287.130:FF:000001">
    <property type="entry name" value="Two-component sensor histidine kinase"/>
    <property type="match status" value="1"/>
</dbReference>
<dbReference type="Gene3D" id="1.10.287.130">
    <property type="match status" value="1"/>
</dbReference>
<dbReference type="GO" id="GO:0005524">
    <property type="term" value="F:ATP binding"/>
    <property type="evidence" value="ECO:0007669"/>
    <property type="project" value="UniProtKB-KW"/>
</dbReference>
<keyword evidence="7 14" id="KW-0812">Transmembrane</keyword>